<evidence type="ECO:0000256" key="2">
    <source>
        <dbReference type="ARBA" id="ARBA00011899"/>
    </source>
</evidence>
<dbReference type="SUPFAM" id="SSF51338">
    <property type="entry name" value="Composite domain of metallo-dependent hydrolases"/>
    <property type="match status" value="1"/>
</dbReference>
<keyword evidence="15" id="KW-1185">Reference proteome</keyword>
<dbReference type="InterPro" id="IPR011059">
    <property type="entry name" value="Metal-dep_hydrolase_composite"/>
</dbReference>
<feature type="binding site" evidence="11">
    <location>
        <begin position="213"/>
        <end position="214"/>
    </location>
    <ligand>
        <name>substrate</name>
    </ligand>
</feature>
<evidence type="ECO:0000256" key="1">
    <source>
        <dbReference type="ARBA" id="ARBA00010716"/>
    </source>
</evidence>
<feature type="binding site" evidence="12">
    <location>
        <position position="189"/>
    </location>
    <ligand>
        <name>Zn(2+)</name>
        <dbReference type="ChEBI" id="CHEBI:29105"/>
    </ligand>
</feature>
<sequence>MKCIVNGKILLENQILENKVLVFGKKIVDITDEVVDGYEIIDANGKYVSPGLVDIHIHGNVGKDVMDGNEEAISDISKSIVRHGVTSFLPTTMTMGKDSIDKALQAIRKSMNKNIEGAKPIGVHLEGPFINEAYKGAQNPEFIIDASYDFIKDNADIIKVITYAPEKDTNLEFTKDIKKNTNIVLSIGHSKATYEQAKEAINLGASNITHLFNGMTGLNHRNPGVVGAALTSNDAYCEIIADTIHIKKDLFQFILDNKGKEKVILITDSIEAGGLEDGEYSLGGQKVIVKENQARLESGSLAGSVMPLNIMINNFYKNTNLKINEAINLASLNAARSIHVDNTKGSIQIGKDADIAIFDEDLNCFMTIVNGEILYKR</sequence>
<dbReference type="InterPro" id="IPR032466">
    <property type="entry name" value="Metal_Hydrolase"/>
</dbReference>
<dbReference type="GO" id="GO:0046872">
    <property type="term" value="F:metal ion binding"/>
    <property type="evidence" value="ECO:0007669"/>
    <property type="project" value="UniProtKB-KW"/>
</dbReference>
<evidence type="ECO:0000256" key="11">
    <source>
        <dbReference type="PIRSR" id="PIRSR038994-2"/>
    </source>
</evidence>
<keyword evidence="5 9" id="KW-0378">Hydrolase</keyword>
<evidence type="ECO:0000256" key="6">
    <source>
        <dbReference type="ARBA" id="ARBA00023277"/>
    </source>
</evidence>
<dbReference type="CDD" id="cd00854">
    <property type="entry name" value="NagA"/>
    <property type="match status" value="1"/>
</dbReference>
<dbReference type="Proteomes" id="UP000215694">
    <property type="component" value="Unassembled WGS sequence"/>
</dbReference>
<evidence type="ECO:0000256" key="4">
    <source>
        <dbReference type="ARBA" id="ARBA00022723"/>
    </source>
</evidence>
<dbReference type="GO" id="GO:0006046">
    <property type="term" value="P:N-acetylglucosamine catabolic process"/>
    <property type="evidence" value="ECO:0007669"/>
    <property type="project" value="TreeGrafter"/>
</dbReference>
<dbReference type="RefSeq" id="WP_094368377.1">
    <property type="nucleotide sequence ID" value="NZ_NOJY02000044.1"/>
</dbReference>
<dbReference type="FunFam" id="3.20.20.140:FF:000004">
    <property type="entry name" value="N-acetylglucosamine-6-phosphate deacetylase"/>
    <property type="match status" value="1"/>
</dbReference>
<protein>
    <recommendedName>
        <fullName evidence="3">N-acetylglucosamine-6-phosphate deacetylase</fullName>
        <ecNumber evidence="2">3.5.1.25</ecNumber>
    </recommendedName>
</protein>
<keyword evidence="6 9" id="KW-0119">Carbohydrate metabolism</keyword>
<dbReference type="PANTHER" id="PTHR11113">
    <property type="entry name" value="N-ACETYLGLUCOSAMINE-6-PHOSPHATE DEACETYLASE"/>
    <property type="match status" value="1"/>
</dbReference>
<comment type="catalytic activity">
    <reaction evidence="7">
        <text>N-acetyl-D-glucosamine 6-phosphate + H2O = D-glucosamine 6-phosphate + acetate</text>
        <dbReference type="Rhea" id="RHEA:22936"/>
        <dbReference type="ChEBI" id="CHEBI:15377"/>
        <dbReference type="ChEBI" id="CHEBI:30089"/>
        <dbReference type="ChEBI" id="CHEBI:57513"/>
        <dbReference type="ChEBI" id="CHEBI:58725"/>
        <dbReference type="EC" id="3.5.1.25"/>
    </reaction>
</comment>
<feature type="binding site" evidence="12">
    <location>
        <position position="210"/>
    </location>
    <ligand>
        <name>Zn(2+)</name>
        <dbReference type="ChEBI" id="CHEBI:29105"/>
    </ligand>
</feature>
<dbReference type="PANTHER" id="PTHR11113:SF14">
    <property type="entry name" value="N-ACETYLGLUCOSAMINE-6-PHOSPHATE DEACETYLASE"/>
    <property type="match status" value="1"/>
</dbReference>
<dbReference type="InterPro" id="IPR003764">
    <property type="entry name" value="GlcNAc_6-P_deAcase"/>
</dbReference>
<evidence type="ECO:0000259" key="13">
    <source>
        <dbReference type="Pfam" id="PF01979"/>
    </source>
</evidence>
<comment type="similarity">
    <text evidence="1 9">Belongs to the metallo-dependent hydrolases superfamily. NagA family.</text>
</comment>
<evidence type="ECO:0000256" key="7">
    <source>
        <dbReference type="ARBA" id="ARBA00047647"/>
    </source>
</evidence>
<evidence type="ECO:0000313" key="15">
    <source>
        <dbReference type="Proteomes" id="UP000215694"/>
    </source>
</evidence>
<feature type="binding site" evidence="12">
    <location>
        <position position="126"/>
    </location>
    <ligand>
        <name>Zn(2+)</name>
        <dbReference type="ChEBI" id="CHEBI:29105"/>
    </ligand>
</feature>
<feature type="binding site" evidence="11">
    <location>
        <begin position="301"/>
        <end position="303"/>
    </location>
    <ligand>
        <name>substrate</name>
    </ligand>
</feature>
<feature type="active site" description="Proton donor/acceptor" evidence="10">
    <location>
        <position position="268"/>
    </location>
</feature>
<gene>
    <name evidence="14" type="primary">nagA</name>
    <name evidence="14" type="ORF">CHL78_016090</name>
</gene>
<proteinExistence type="inferred from homology"/>
<dbReference type="Gene3D" id="3.20.20.140">
    <property type="entry name" value="Metal-dependent hydrolases"/>
    <property type="match status" value="1"/>
</dbReference>
<comment type="cofactor">
    <cofactor evidence="12">
        <name>a divalent metal cation</name>
        <dbReference type="ChEBI" id="CHEBI:60240"/>
    </cofactor>
    <text evidence="12">Binds 1 divalent metal cation per subunit.</text>
</comment>
<feature type="binding site" evidence="11">
    <location>
        <position position="245"/>
    </location>
    <ligand>
        <name>substrate</name>
    </ligand>
</feature>
<organism evidence="14 15">
    <name type="scientific">Romboutsia weinsteinii</name>
    <dbReference type="NCBI Taxonomy" id="2020949"/>
    <lineage>
        <taxon>Bacteria</taxon>
        <taxon>Bacillati</taxon>
        <taxon>Bacillota</taxon>
        <taxon>Clostridia</taxon>
        <taxon>Peptostreptococcales</taxon>
        <taxon>Peptostreptococcaceae</taxon>
        <taxon>Romboutsia</taxon>
    </lineage>
</organism>
<dbReference type="EMBL" id="NOJY02000044">
    <property type="protein sequence ID" value="RDY25864.1"/>
    <property type="molecule type" value="Genomic_DNA"/>
</dbReference>
<feature type="domain" description="Amidohydrolase-related" evidence="13">
    <location>
        <begin position="47"/>
        <end position="373"/>
    </location>
</feature>
<comment type="pathway">
    <text evidence="8">Amino-sugar metabolism; N-acetylneuraminate degradation; D-fructose 6-phosphate from N-acetylneuraminate: step 4/5.</text>
</comment>
<dbReference type="Gene3D" id="2.30.40.10">
    <property type="entry name" value="Urease, subunit C, domain 1"/>
    <property type="match status" value="1"/>
</dbReference>
<feature type="binding site" evidence="11">
    <location>
        <position position="137"/>
    </location>
    <ligand>
        <name>substrate</name>
    </ligand>
</feature>
<dbReference type="NCBIfam" id="TIGR00221">
    <property type="entry name" value="nagA"/>
    <property type="match status" value="1"/>
</dbReference>
<evidence type="ECO:0000256" key="10">
    <source>
        <dbReference type="PIRSR" id="PIRSR038994-1"/>
    </source>
</evidence>
<dbReference type="InterPro" id="IPR006680">
    <property type="entry name" value="Amidohydro-rel"/>
</dbReference>
<evidence type="ECO:0000256" key="5">
    <source>
        <dbReference type="ARBA" id="ARBA00022801"/>
    </source>
</evidence>
<dbReference type="OrthoDB" id="9776488at2"/>
<feature type="binding site" evidence="11">
    <location>
        <position position="221"/>
    </location>
    <ligand>
        <name>substrate</name>
    </ligand>
</feature>
<evidence type="ECO:0000256" key="8">
    <source>
        <dbReference type="ARBA" id="ARBA00060590"/>
    </source>
</evidence>
<evidence type="ECO:0000256" key="12">
    <source>
        <dbReference type="PIRSR" id="PIRSR038994-3"/>
    </source>
</evidence>
<dbReference type="AlphaFoldDB" id="A0A371IZG6"/>
<dbReference type="Pfam" id="PF01979">
    <property type="entry name" value="Amidohydro_1"/>
    <property type="match status" value="1"/>
</dbReference>
<accession>A0A371IZG6</accession>
<dbReference type="PIRSF" id="PIRSF038994">
    <property type="entry name" value="NagA"/>
    <property type="match status" value="1"/>
</dbReference>
<dbReference type="EC" id="3.5.1.25" evidence="2"/>
<evidence type="ECO:0000313" key="14">
    <source>
        <dbReference type="EMBL" id="RDY25864.1"/>
    </source>
</evidence>
<keyword evidence="4 12" id="KW-0479">Metal-binding</keyword>
<reference evidence="14 15" key="1">
    <citation type="journal article" date="2017" name="Genome Announc.">
        <title>Draft Genome Sequence of Romboutsia weinsteinii sp. nov. Strain CCRI-19649(T) Isolated from Surface Water.</title>
        <authorList>
            <person name="Maheux A.F."/>
            <person name="Boudreau D.K."/>
            <person name="Berube E."/>
            <person name="Boissinot M."/>
            <person name="Cantin P."/>
            <person name="Raymond F."/>
            <person name="Corbeil J."/>
            <person name="Omar R.F."/>
            <person name="Bergeron M.G."/>
        </authorList>
    </citation>
    <scope>NUCLEOTIDE SEQUENCE [LARGE SCALE GENOMIC DNA]</scope>
    <source>
        <strain evidence="14 15">CCRI-19649</strain>
    </source>
</reference>
<dbReference type="SUPFAM" id="SSF51556">
    <property type="entry name" value="Metallo-dependent hydrolases"/>
    <property type="match status" value="1"/>
</dbReference>
<name>A0A371IZG6_9FIRM</name>
<comment type="caution">
    <text evidence="14">The sequence shown here is derived from an EMBL/GenBank/DDBJ whole genome shotgun (WGS) entry which is preliminary data.</text>
</comment>
<evidence type="ECO:0000256" key="3">
    <source>
        <dbReference type="ARBA" id="ARBA00018029"/>
    </source>
</evidence>
<dbReference type="GO" id="GO:0008448">
    <property type="term" value="F:N-acetylglucosamine-6-phosphate deacetylase activity"/>
    <property type="evidence" value="ECO:0007669"/>
    <property type="project" value="UniProtKB-EC"/>
</dbReference>
<evidence type="ECO:0000256" key="9">
    <source>
        <dbReference type="PIRNR" id="PIRNR038994"/>
    </source>
</evidence>